<evidence type="ECO:0000313" key="9">
    <source>
        <dbReference type="Proteomes" id="UP000003947"/>
    </source>
</evidence>
<proteinExistence type="predicted"/>
<gene>
    <name evidence="8" type="ORF">MicloDRAFT_00060530</name>
</gene>
<dbReference type="GO" id="GO:0000160">
    <property type="term" value="P:phosphorelay signal transduction system"/>
    <property type="evidence" value="ECO:0007669"/>
    <property type="project" value="InterPro"/>
</dbReference>
<keyword evidence="1" id="KW-0805">Transcription regulation</keyword>
<reference evidence="8 9" key="1">
    <citation type="submission" date="2012-02" db="EMBL/GenBank/DDBJ databases">
        <title>Improved High-Quality Draft sequence of Microvirga sp. WSM3557.</title>
        <authorList>
            <consortium name="US DOE Joint Genome Institute"/>
            <person name="Lucas S."/>
            <person name="Han J."/>
            <person name="Lapidus A."/>
            <person name="Cheng J.-F."/>
            <person name="Goodwin L."/>
            <person name="Pitluck S."/>
            <person name="Peters L."/>
            <person name="Zhang X."/>
            <person name="Detter J.C."/>
            <person name="Han C."/>
            <person name="Tapia R."/>
            <person name="Land M."/>
            <person name="Hauser L."/>
            <person name="Kyrpides N."/>
            <person name="Ivanova N."/>
            <person name="Pagani I."/>
            <person name="Brau L."/>
            <person name="Yates R."/>
            <person name="O'Hara G."/>
            <person name="Rui T."/>
            <person name="Howieson J."/>
            <person name="Reeve W."/>
            <person name="Woyke T."/>
        </authorList>
    </citation>
    <scope>NUCLEOTIDE SEQUENCE [LARGE SCALE GENOMIC DNA]</scope>
    <source>
        <strain evidence="8 9">WSM3557</strain>
    </source>
</reference>
<dbReference type="EMBL" id="JH660647">
    <property type="protein sequence ID" value="EIM25327.1"/>
    <property type="molecule type" value="Genomic_DNA"/>
</dbReference>
<evidence type="ECO:0000256" key="2">
    <source>
        <dbReference type="ARBA" id="ARBA00023125"/>
    </source>
</evidence>
<dbReference type="GO" id="GO:0003677">
    <property type="term" value="F:DNA binding"/>
    <property type="evidence" value="ECO:0007669"/>
    <property type="project" value="UniProtKB-KW"/>
</dbReference>
<sequence length="216" mass="23573">MRQPEAGDLTIPRELKARRIRLPVIVLGELQSDVKSAVQVMKAGAVDFLPVPYAPDELLAALASAAADISQADEHGQESNRARGRIAEMPVREREVLEGLLAGQTNKQIGRDIGISPRTVETHRAHVMQRLGVQTLPQAVLVAPSAGFESLSPGRRCLREQISLKPDRLAEIPAQVLFSLSVGGVREPRCIKQSGISLRDHPQHFPPAQTFMSHDP</sequence>
<dbReference type="STRING" id="864069.MicloDRAFT_00060530"/>
<dbReference type="PROSITE" id="PS50043">
    <property type="entry name" value="HTH_LUXR_2"/>
    <property type="match status" value="1"/>
</dbReference>
<evidence type="ECO:0000259" key="6">
    <source>
        <dbReference type="PROSITE" id="PS50043"/>
    </source>
</evidence>
<dbReference type="PATRIC" id="fig|864069.3.peg.6486"/>
<evidence type="ECO:0000313" key="8">
    <source>
        <dbReference type="EMBL" id="EIM25327.1"/>
    </source>
</evidence>
<feature type="domain" description="HTH luxR-type" evidence="6">
    <location>
        <begin position="82"/>
        <end position="147"/>
    </location>
</feature>
<accession>I4YMY5</accession>
<dbReference type="PROSITE" id="PS50110">
    <property type="entry name" value="RESPONSE_REGULATORY"/>
    <property type="match status" value="1"/>
</dbReference>
<dbReference type="InterPro" id="IPR000792">
    <property type="entry name" value="Tscrpt_reg_LuxR_C"/>
</dbReference>
<dbReference type="PANTHER" id="PTHR44688">
    <property type="entry name" value="DNA-BINDING TRANSCRIPTIONAL ACTIVATOR DEVR_DOSR"/>
    <property type="match status" value="1"/>
</dbReference>
<dbReference type="eggNOG" id="COG4566">
    <property type="taxonomic scope" value="Bacteria"/>
</dbReference>
<dbReference type="SUPFAM" id="SSF52172">
    <property type="entry name" value="CheY-like"/>
    <property type="match status" value="1"/>
</dbReference>
<dbReference type="PROSITE" id="PS00622">
    <property type="entry name" value="HTH_LUXR_1"/>
    <property type="match status" value="1"/>
</dbReference>
<dbReference type="Pfam" id="PF00196">
    <property type="entry name" value="GerE"/>
    <property type="match status" value="1"/>
</dbReference>
<dbReference type="Proteomes" id="UP000003947">
    <property type="component" value="Unassembled WGS sequence"/>
</dbReference>
<evidence type="ECO:0000259" key="7">
    <source>
        <dbReference type="PROSITE" id="PS50110"/>
    </source>
</evidence>
<evidence type="ECO:0000256" key="4">
    <source>
        <dbReference type="PROSITE-ProRule" id="PRU00169"/>
    </source>
</evidence>
<keyword evidence="2" id="KW-0238">DNA-binding</keyword>
<dbReference type="PRINTS" id="PR00038">
    <property type="entry name" value="HTHLUXR"/>
</dbReference>
<evidence type="ECO:0000256" key="5">
    <source>
        <dbReference type="SAM" id="MobiDB-lite"/>
    </source>
</evidence>
<dbReference type="Gene3D" id="3.40.50.2300">
    <property type="match status" value="1"/>
</dbReference>
<dbReference type="OrthoDB" id="9782655at2"/>
<dbReference type="AlphaFoldDB" id="I4YMY5"/>
<name>I4YMY5_9HYPH</name>
<dbReference type="CDD" id="cd06170">
    <property type="entry name" value="LuxR_C_like"/>
    <property type="match status" value="1"/>
</dbReference>
<dbReference type="HOGENOM" id="CLU_1276427_0_0_5"/>
<keyword evidence="3" id="KW-0804">Transcription</keyword>
<dbReference type="InterPro" id="IPR016032">
    <property type="entry name" value="Sig_transdc_resp-reg_C-effctor"/>
</dbReference>
<evidence type="ECO:0000256" key="1">
    <source>
        <dbReference type="ARBA" id="ARBA00023015"/>
    </source>
</evidence>
<dbReference type="InterPro" id="IPR001789">
    <property type="entry name" value="Sig_transdc_resp-reg_receiver"/>
</dbReference>
<evidence type="ECO:0000256" key="3">
    <source>
        <dbReference type="ARBA" id="ARBA00023163"/>
    </source>
</evidence>
<feature type="region of interest" description="Disordered" evidence="5">
    <location>
        <begin position="197"/>
        <end position="216"/>
    </location>
</feature>
<protein>
    <submittedName>
        <fullName evidence="8">Response regulator</fullName>
    </submittedName>
</protein>
<dbReference type="InterPro" id="IPR036388">
    <property type="entry name" value="WH-like_DNA-bd_sf"/>
</dbReference>
<dbReference type="SMART" id="SM00421">
    <property type="entry name" value="HTH_LUXR"/>
    <property type="match status" value="1"/>
</dbReference>
<dbReference type="GO" id="GO:0006355">
    <property type="term" value="P:regulation of DNA-templated transcription"/>
    <property type="evidence" value="ECO:0007669"/>
    <property type="project" value="InterPro"/>
</dbReference>
<comment type="caution">
    <text evidence="4">Lacks conserved residue(s) required for the propagation of feature annotation.</text>
</comment>
<dbReference type="PANTHER" id="PTHR44688:SF16">
    <property type="entry name" value="DNA-BINDING TRANSCRIPTIONAL ACTIVATOR DEVR_DOSR"/>
    <property type="match status" value="1"/>
</dbReference>
<dbReference type="Gene3D" id="1.10.10.10">
    <property type="entry name" value="Winged helix-like DNA-binding domain superfamily/Winged helix DNA-binding domain"/>
    <property type="match status" value="1"/>
</dbReference>
<keyword evidence="9" id="KW-1185">Reference proteome</keyword>
<dbReference type="SUPFAM" id="SSF46894">
    <property type="entry name" value="C-terminal effector domain of the bipartite response regulators"/>
    <property type="match status" value="1"/>
</dbReference>
<organism evidence="8 9">
    <name type="scientific">Microvirga lotononidis</name>
    <dbReference type="NCBI Taxonomy" id="864069"/>
    <lineage>
        <taxon>Bacteria</taxon>
        <taxon>Pseudomonadati</taxon>
        <taxon>Pseudomonadota</taxon>
        <taxon>Alphaproteobacteria</taxon>
        <taxon>Hyphomicrobiales</taxon>
        <taxon>Methylobacteriaceae</taxon>
        <taxon>Microvirga</taxon>
    </lineage>
</organism>
<dbReference type="InterPro" id="IPR011006">
    <property type="entry name" value="CheY-like_superfamily"/>
</dbReference>
<feature type="domain" description="Response regulatory" evidence="7">
    <location>
        <begin position="1"/>
        <end position="66"/>
    </location>
</feature>